<dbReference type="AlphaFoldDB" id="A0A6P8Y5W2"/>
<dbReference type="GeneID" id="117639635"/>
<name>A0A6P8Y5W2_THRPL</name>
<evidence type="ECO:0000259" key="1">
    <source>
        <dbReference type="Pfam" id="PF10551"/>
    </source>
</evidence>
<dbReference type="RefSeq" id="XP_034231381.1">
    <property type="nucleotide sequence ID" value="XM_034375490.1"/>
</dbReference>
<dbReference type="InParanoid" id="A0A6P8Y5W2"/>
<dbReference type="InterPro" id="IPR018289">
    <property type="entry name" value="MULE_transposase_dom"/>
</dbReference>
<dbReference type="OrthoDB" id="7553104at2759"/>
<dbReference type="Pfam" id="PF10551">
    <property type="entry name" value="MULE"/>
    <property type="match status" value="1"/>
</dbReference>
<organism evidence="3">
    <name type="scientific">Thrips palmi</name>
    <name type="common">Melon thrips</name>
    <dbReference type="NCBI Taxonomy" id="161013"/>
    <lineage>
        <taxon>Eukaryota</taxon>
        <taxon>Metazoa</taxon>
        <taxon>Ecdysozoa</taxon>
        <taxon>Arthropoda</taxon>
        <taxon>Hexapoda</taxon>
        <taxon>Insecta</taxon>
        <taxon>Pterygota</taxon>
        <taxon>Neoptera</taxon>
        <taxon>Paraneoptera</taxon>
        <taxon>Thysanoptera</taxon>
        <taxon>Terebrantia</taxon>
        <taxon>Thripoidea</taxon>
        <taxon>Thripidae</taxon>
        <taxon>Thrips</taxon>
    </lineage>
</organism>
<accession>A0A6P8Y5W2</accession>
<sequence length="374" mass="42886">MKSALYRARAENYPRIPPTLLYLGVLLGTPNMRPLCRTVDGTDYIFKGVVGCLASRTVALIFASGRMLQFLQSRRNLHSDGTFKKRSKKPQMAQIFNIVTKYGENVVAIVRVLMLSRTTEAYLEVLEHLKTLAPNMDPDRIHSDFERAEMNAWKRAFPRARVVGCIWHYAVACSCFAHSLGLRHLADEFEAVFVFIRCLCGAPLLPADLIWHGVIEIWREVEQTEWRDELLPLFQYFEREWKPRVNELSVWDCPERTNNCSESDNHTLANVIPQNRPNVFHLIGGFVKLEHLAWSDKVAIDSCRQVTGSRKWKTIHNDRVVMRASELLENREITPGHFLHVASYAIHAAVLHGLKMKRRNDESDSDSDGNSDSD</sequence>
<dbReference type="KEGG" id="tpal:117639635"/>
<dbReference type="Proteomes" id="UP000515158">
    <property type="component" value="Unplaced"/>
</dbReference>
<feature type="domain" description="MULE transposase" evidence="1">
    <location>
        <begin position="78"/>
        <end position="169"/>
    </location>
</feature>
<proteinExistence type="predicted"/>
<gene>
    <name evidence="3" type="primary">LOC117639635</name>
</gene>
<reference evidence="3" key="1">
    <citation type="submission" date="2025-08" db="UniProtKB">
        <authorList>
            <consortium name="RefSeq"/>
        </authorList>
    </citation>
    <scope>IDENTIFICATION</scope>
    <source>
        <tissue evidence="3">Total insect</tissue>
    </source>
</reference>
<evidence type="ECO:0000313" key="2">
    <source>
        <dbReference type="Proteomes" id="UP000515158"/>
    </source>
</evidence>
<protein>
    <submittedName>
        <fullName evidence="3">Uncharacterized protein LOC117639635</fullName>
    </submittedName>
</protein>
<evidence type="ECO:0000313" key="3">
    <source>
        <dbReference type="RefSeq" id="XP_034231381.1"/>
    </source>
</evidence>
<keyword evidence="2" id="KW-1185">Reference proteome</keyword>